<comment type="caution">
    <text evidence="5">The sequence shown here is derived from an EMBL/GenBank/DDBJ whole genome shotgun (WGS) entry which is preliminary data.</text>
</comment>
<feature type="coiled-coil region" evidence="3">
    <location>
        <begin position="227"/>
        <end position="258"/>
    </location>
</feature>
<dbReference type="CDD" id="cd00130">
    <property type="entry name" value="PAS"/>
    <property type="match status" value="1"/>
</dbReference>
<dbReference type="PANTHER" id="PTHR43065">
    <property type="entry name" value="SENSOR HISTIDINE KINASE"/>
    <property type="match status" value="1"/>
</dbReference>
<evidence type="ECO:0000259" key="4">
    <source>
        <dbReference type="PROSITE" id="PS50109"/>
    </source>
</evidence>
<dbReference type="Pfam" id="PF13426">
    <property type="entry name" value="PAS_9"/>
    <property type="match status" value="1"/>
</dbReference>
<dbReference type="SMART" id="SM00091">
    <property type="entry name" value="PAS"/>
    <property type="match status" value="1"/>
</dbReference>
<dbReference type="InterPro" id="IPR035965">
    <property type="entry name" value="PAS-like_dom_sf"/>
</dbReference>
<dbReference type="Gene3D" id="3.30.450.20">
    <property type="entry name" value="PAS domain"/>
    <property type="match status" value="1"/>
</dbReference>
<dbReference type="NCBIfam" id="TIGR00229">
    <property type="entry name" value="sensory_box"/>
    <property type="match status" value="1"/>
</dbReference>
<dbReference type="Pfam" id="PF02518">
    <property type="entry name" value="HATPase_c"/>
    <property type="match status" value="1"/>
</dbReference>
<organism evidence="5 6">
    <name type="scientific">Solidesulfovibrio fructosivorans JJ]</name>
    <dbReference type="NCBI Taxonomy" id="596151"/>
    <lineage>
        <taxon>Bacteria</taxon>
        <taxon>Pseudomonadati</taxon>
        <taxon>Thermodesulfobacteriota</taxon>
        <taxon>Desulfovibrionia</taxon>
        <taxon>Desulfovibrionales</taxon>
        <taxon>Desulfovibrionaceae</taxon>
        <taxon>Solidesulfovibrio</taxon>
    </lineage>
</organism>
<dbReference type="GO" id="GO:0004673">
    <property type="term" value="F:protein histidine kinase activity"/>
    <property type="evidence" value="ECO:0007669"/>
    <property type="project" value="UniProtKB-EC"/>
</dbReference>
<keyword evidence="5" id="KW-0808">Transferase</keyword>
<dbReference type="eggNOG" id="COG4191">
    <property type="taxonomic scope" value="Bacteria"/>
</dbReference>
<dbReference type="Proteomes" id="UP000006250">
    <property type="component" value="Unassembled WGS sequence"/>
</dbReference>
<dbReference type="Gene3D" id="1.10.287.130">
    <property type="match status" value="1"/>
</dbReference>
<dbReference type="EMBL" id="AECZ01000029">
    <property type="protein sequence ID" value="EFL49945.1"/>
    <property type="molecule type" value="Genomic_DNA"/>
</dbReference>
<evidence type="ECO:0000313" key="6">
    <source>
        <dbReference type="Proteomes" id="UP000006250"/>
    </source>
</evidence>
<gene>
    <name evidence="5" type="ORF">DesfrDRAFT_3314</name>
</gene>
<sequence length="631" mass="69142">MESGEQTARPQRPGQVILLRELESLRDRIRELEADSGLYPLGDPPRPGFRWPGTDGRGDTLTFRDIFNVEAIQEIQDAFAAATNVASIITDTEGRPLTRPSRFCRLCREVVRRTPKGLSNCIRSDASFGSTDPLEPIMRPCLSSGLWDGGTSIYAGDRHVANWVVGQVRIETGDEGRARAYAAEIGADEAHYMDALAEVPVMTREQFLTVCRALCLIAHQISSLAEKNYLQAQAIELRRRAEQALRESEERFRQLSEATFEGIFIHQGGTIVDANKAGCAMFGQVPATLIGREVETLLAPTDREEDVPCDDAAGADACLARFVGPDGRERTCEVRERDIAYQGGAARVLAVRDITERVLADRAAKEKQQQLIQADKMVSLGVLVAGMAHEINNPNSFMTLNLPMLQEIWEDITPILEAYYRENGDFVAGGLEYSELRDMLPDLLARMYEGATRIRGIVGSLKNFSRRAPDDFKWDIDISDVVRNSLQLVDNLVAKSTNRFTVSLAEGLPAVTANPQKLSQVVINLLVNACEALTRRDQAIRVETLADPEDASVVVRVTDAGSGIAPEILSKIMDPFFTTKRETGGTGLGLSVSSNIVEEHGGRLVFASGPGAGTRVEMRLPVCGRGREGGV</sequence>
<dbReference type="Pfam" id="PF10114">
    <property type="entry name" value="PocR"/>
    <property type="match status" value="1"/>
</dbReference>
<dbReference type="SUPFAM" id="SSF55874">
    <property type="entry name" value="ATPase domain of HSP90 chaperone/DNA topoisomerase II/histidine kinase"/>
    <property type="match status" value="1"/>
</dbReference>
<dbReference type="Gene3D" id="3.30.565.10">
    <property type="entry name" value="Histidine kinase-like ATPase, C-terminal domain"/>
    <property type="match status" value="1"/>
</dbReference>
<evidence type="ECO:0000256" key="2">
    <source>
        <dbReference type="ARBA" id="ARBA00012438"/>
    </source>
</evidence>
<feature type="domain" description="Histidine kinase" evidence="4">
    <location>
        <begin position="386"/>
        <end position="624"/>
    </location>
</feature>
<dbReference type="PRINTS" id="PR00344">
    <property type="entry name" value="BCTRLSENSOR"/>
</dbReference>
<evidence type="ECO:0000256" key="3">
    <source>
        <dbReference type="SAM" id="Coils"/>
    </source>
</evidence>
<comment type="catalytic activity">
    <reaction evidence="1">
        <text>ATP + protein L-histidine = ADP + protein N-phospho-L-histidine.</text>
        <dbReference type="EC" id="2.7.13.3"/>
    </reaction>
</comment>
<dbReference type="InterPro" id="IPR000014">
    <property type="entry name" value="PAS"/>
</dbReference>
<dbReference type="EC" id="2.7.13.3" evidence="2"/>
<accession>E1K0B4</accession>
<dbReference type="STRING" id="596151.DesfrDRAFT_3314"/>
<dbReference type="InterPro" id="IPR003594">
    <property type="entry name" value="HATPase_dom"/>
</dbReference>
<proteinExistence type="predicted"/>
<dbReference type="AlphaFoldDB" id="E1K0B4"/>
<dbReference type="SMART" id="SM00387">
    <property type="entry name" value="HATPase_c"/>
    <property type="match status" value="1"/>
</dbReference>
<dbReference type="InterPro" id="IPR004358">
    <property type="entry name" value="Sig_transdc_His_kin-like_C"/>
</dbReference>
<evidence type="ECO:0000256" key="1">
    <source>
        <dbReference type="ARBA" id="ARBA00000085"/>
    </source>
</evidence>
<name>E1K0B4_SOLFR</name>
<dbReference type="PANTHER" id="PTHR43065:SF42">
    <property type="entry name" value="TWO-COMPONENT SENSOR PPRA"/>
    <property type="match status" value="1"/>
</dbReference>
<keyword evidence="5" id="KW-0418">Kinase</keyword>
<evidence type="ECO:0000313" key="5">
    <source>
        <dbReference type="EMBL" id="EFL49945.1"/>
    </source>
</evidence>
<reference evidence="5 6" key="1">
    <citation type="submission" date="2010-08" db="EMBL/GenBank/DDBJ databases">
        <title>The draft genome of Desulfovibrio fructosovorans JJ.</title>
        <authorList>
            <consortium name="US DOE Joint Genome Institute (JGI-PGF)"/>
            <person name="Lucas S."/>
            <person name="Copeland A."/>
            <person name="Lapidus A."/>
            <person name="Cheng J.-F."/>
            <person name="Bruce D."/>
            <person name="Goodwin L."/>
            <person name="Pitluck S."/>
            <person name="Land M.L."/>
            <person name="Hauser L."/>
            <person name="Chang Y.-J."/>
            <person name="Jeffries C."/>
            <person name="Wall J.D."/>
            <person name="Stahl D.A."/>
            <person name="Arkin A.P."/>
            <person name="Dehal P."/>
            <person name="Stolyar S.M."/>
            <person name="Hazen T.C."/>
            <person name="Woyke T.J."/>
        </authorList>
    </citation>
    <scope>NUCLEOTIDE SEQUENCE [LARGE SCALE GENOMIC DNA]</scope>
    <source>
        <strain evidence="5 6">JJ</strain>
    </source>
</reference>
<dbReference type="InterPro" id="IPR005467">
    <property type="entry name" value="His_kinase_dom"/>
</dbReference>
<dbReference type="PROSITE" id="PS50109">
    <property type="entry name" value="HIS_KIN"/>
    <property type="match status" value="1"/>
</dbReference>
<dbReference type="SUPFAM" id="SSF55785">
    <property type="entry name" value="PYP-like sensor domain (PAS domain)"/>
    <property type="match status" value="1"/>
</dbReference>
<keyword evidence="3" id="KW-0175">Coiled coil</keyword>
<protein>
    <recommendedName>
        <fullName evidence="2">histidine kinase</fullName>
        <ecNumber evidence="2">2.7.13.3</ecNumber>
    </recommendedName>
</protein>
<dbReference type="OrthoDB" id="9779002at2"/>
<dbReference type="eggNOG" id="COG4936">
    <property type="taxonomic scope" value="Bacteria"/>
</dbReference>
<dbReference type="InterPro" id="IPR018771">
    <property type="entry name" value="PocR_dom"/>
</dbReference>
<dbReference type="RefSeq" id="WP_005995761.1">
    <property type="nucleotide sequence ID" value="NZ_AECZ01000029.1"/>
</dbReference>
<keyword evidence="6" id="KW-1185">Reference proteome</keyword>
<dbReference type="InterPro" id="IPR036890">
    <property type="entry name" value="HATPase_C_sf"/>
</dbReference>